<keyword evidence="1" id="KW-0479">Metal-binding</keyword>
<sequence length="135" mass="15038">MSASRRKAHFELWVIGRAALSDQGPGHKGPSTIQIPVIDLQSTHIASMMEMIREASANLGIFQAANHGIPVSVMDEAVQGVRRFHEQDDEVKKGFYTRDLSSTLVYISNYDLYSSPALNWRDIFFFIYGSVTSAA</sequence>
<dbReference type="SUPFAM" id="SSF51197">
    <property type="entry name" value="Clavaminate synthase-like"/>
    <property type="match status" value="1"/>
</dbReference>
<keyword evidence="3" id="KW-0408">Iron</keyword>
<dbReference type="Pfam" id="PF14226">
    <property type="entry name" value="DIOX_N"/>
    <property type="match status" value="1"/>
</dbReference>
<gene>
    <name evidence="5" type="ORF">LSALG_LOCUS32659</name>
</gene>
<dbReference type="InterPro" id="IPR026992">
    <property type="entry name" value="DIOX_N"/>
</dbReference>
<evidence type="ECO:0000313" key="6">
    <source>
        <dbReference type="Proteomes" id="UP001177003"/>
    </source>
</evidence>
<dbReference type="Proteomes" id="UP001177003">
    <property type="component" value="Chromosome 7"/>
</dbReference>
<dbReference type="PANTHER" id="PTHR10209">
    <property type="entry name" value="OXIDOREDUCTASE, 2OG-FE II OXYGENASE FAMILY PROTEIN"/>
    <property type="match status" value="1"/>
</dbReference>
<dbReference type="GO" id="GO:0046872">
    <property type="term" value="F:metal ion binding"/>
    <property type="evidence" value="ECO:0007669"/>
    <property type="project" value="UniProtKB-KW"/>
</dbReference>
<accession>A0AA35ZJA0</accession>
<dbReference type="GO" id="GO:0016491">
    <property type="term" value="F:oxidoreductase activity"/>
    <property type="evidence" value="ECO:0007669"/>
    <property type="project" value="UniProtKB-KW"/>
</dbReference>
<proteinExistence type="predicted"/>
<dbReference type="InterPro" id="IPR027443">
    <property type="entry name" value="IPNS-like_sf"/>
</dbReference>
<feature type="domain" description="Non-haem dioxygenase N-terminal" evidence="4">
    <location>
        <begin position="35"/>
        <end position="127"/>
    </location>
</feature>
<reference evidence="5" key="1">
    <citation type="submission" date="2023-04" db="EMBL/GenBank/DDBJ databases">
        <authorList>
            <person name="Vijverberg K."/>
            <person name="Xiong W."/>
            <person name="Schranz E."/>
        </authorList>
    </citation>
    <scope>NUCLEOTIDE SEQUENCE</scope>
</reference>
<dbReference type="AlphaFoldDB" id="A0AA35ZJA0"/>
<dbReference type="Gene3D" id="2.60.120.330">
    <property type="entry name" value="B-lactam Antibiotic, Isopenicillin N Synthase, Chain"/>
    <property type="match status" value="1"/>
</dbReference>
<evidence type="ECO:0000313" key="5">
    <source>
        <dbReference type="EMBL" id="CAI9293639.1"/>
    </source>
</evidence>
<keyword evidence="6" id="KW-1185">Reference proteome</keyword>
<keyword evidence="2" id="KW-0560">Oxidoreductase</keyword>
<evidence type="ECO:0000259" key="4">
    <source>
        <dbReference type="Pfam" id="PF14226"/>
    </source>
</evidence>
<dbReference type="EMBL" id="OX465083">
    <property type="protein sequence ID" value="CAI9293639.1"/>
    <property type="molecule type" value="Genomic_DNA"/>
</dbReference>
<protein>
    <recommendedName>
        <fullName evidence="4">Non-haem dioxygenase N-terminal domain-containing protein</fullName>
    </recommendedName>
</protein>
<evidence type="ECO:0000256" key="3">
    <source>
        <dbReference type="ARBA" id="ARBA00023004"/>
    </source>
</evidence>
<name>A0AA35ZJA0_LACSI</name>
<organism evidence="5 6">
    <name type="scientific">Lactuca saligna</name>
    <name type="common">Willowleaf lettuce</name>
    <dbReference type="NCBI Taxonomy" id="75948"/>
    <lineage>
        <taxon>Eukaryota</taxon>
        <taxon>Viridiplantae</taxon>
        <taxon>Streptophyta</taxon>
        <taxon>Embryophyta</taxon>
        <taxon>Tracheophyta</taxon>
        <taxon>Spermatophyta</taxon>
        <taxon>Magnoliopsida</taxon>
        <taxon>eudicotyledons</taxon>
        <taxon>Gunneridae</taxon>
        <taxon>Pentapetalae</taxon>
        <taxon>asterids</taxon>
        <taxon>campanulids</taxon>
        <taxon>Asterales</taxon>
        <taxon>Asteraceae</taxon>
        <taxon>Cichorioideae</taxon>
        <taxon>Cichorieae</taxon>
        <taxon>Lactucinae</taxon>
        <taxon>Lactuca</taxon>
    </lineage>
</organism>
<evidence type="ECO:0000256" key="2">
    <source>
        <dbReference type="ARBA" id="ARBA00023002"/>
    </source>
</evidence>
<evidence type="ECO:0000256" key="1">
    <source>
        <dbReference type="ARBA" id="ARBA00022723"/>
    </source>
</evidence>
<dbReference type="PANTHER" id="PTHR10209:SF859">
    <property type="entry name" value="OS03G0690500 PROTEIN"/>
    <property type="match status" value="1"/>
</dbReference>